<dbReference type="InterPro" id="IPR018389">
    <property type="entry name" value="DctP_fam"/>
</dbReference>
<dbReference type="Gene3D" id="3.40.190.170">
    <property type="entry name" value="Bacterial extracellular solute-binding protein, family 7"/>
    <property type="match status" value="1"/>
</dbReference>
<evidence type="ECO:0000313" key="3">
    <source>
        <dbReference type="Proteomes" id="UP000324209"/>
    </source>
</evidence>
<keyword evidence="1" id="KW-0732">Signal</keyword>
<evidence type="ECO:0000256" key="1">
    <source>
        <dbReference type="ARBA" id="ARBA00022729"/>
    </source>
</evidence>
<dbReference type="EMBL" id="CP036150">
    <property type="protein sequence ID" value="QEN09359.1"/>
    <property type="molecule type" value="Genomic_DNA"/>
</dbReference>
<dbReference type="GO" id="GO:0055085">
    <property type="term" value="P:transmembrane transport"/>
    <property type="evidence" value="ECO:0007669"/>
    <property type="project" value="InterPro"/>
</dbReference>
<keyword evidence="3" id="KW-1185">Reference proteome</keyword>
<dbReference type="PANTHER" id="PTHR33376">
    <property type="match status" value="1"/>
</dbReference>
<dbReference type="Proteomes" id="UP000324209">
    <property type="component" value="Chromosome"/>
</dbReference>
<accession>A0A5C1QQ86</accession>
<evidence type="ECO:0000313" key="2">
    <source>
        <dbReference type="EMBL" id="QEN09359.1"/>
    </source>
</evidence>
<proteinExistence type="predicted"/>
<gene>
    <name evidence="2" type="ORF">EXM22_15745</name>
</gene>
<dbReference type="CDD" id="cd13670">
    <property type="entry name" value="PBP2_TRAP_Tp0957_like"/>
    <property type="match status" value="1"/>
</dbReference>
<dbReference type="Pfam" id="PF03480">
    <property type="entry name" value="DctP"/>
    <property type="match status" value="1"/>
</dbReference>
<name>A0A5C1QQ86_9SPIO</name>
<protein>
    <recommendedName>
        <fullName evidence="4">C4-dicarboxylate ABC transporter substrate-binding protein</fullName>
    </recommendedName>
</protein>
<evidence type="ECO:0008006" key="4">
    <source>
        <dbReference type="Google" id="ProtNLM"/>
    </source>
</evidence>
<reference evidence="2 3" key="1">
    <citation type="submission" date="2019-02" db="EMBL/GenBank/DDBJ databases">
        <title>Complete Genome Sequence and Methylome Analysis of free living Spirochaetas.</title>
        <authorList>
            <person name="Fomenkov A."/>
            <person name="Dubinina G."/>
            <person name="Leshcheva N."/>
            <person name="Mikheeva N."/>
            <person name="Grabovich M."/>
            <person name="Vincze T."/>
            <person name="Roberts R.J."/>
        </authorList>
    </citation>
    <scope>NUCLEOTIDE SEQUENCE [LARGE SCALE GENOMIC DNA]</scope>
    <source>
        <strain evidence="2 3">K2</strain>
    </source>
</reference>
<dbReference type="AlphaFoldDB" id="A0A5C1QQ86"/>
<dbReference type="InterPro" id="IPR038404">
    <property type="entry name" value="TRAP_DctP_sf"/>
</dbReference>
<organism evidence="2 3">
    <name type="scientific">Oceanispirochaeta crateris</name>
    <dbReference type="NCBI Taxonomy" id="2518645"/>
    <lineage>
        <taxon>Bacteria</taxon>
        <taxon>Pseudomonadati</taxon>
        <taxon>Spirochaetota</taxon>
        <taxon>Spirochaetia</taxon>
        <taxon>Spirochaetales</taxon>
        <taxon>Spirochaetaceae</taxon>
        <taxon>Oceanispirochaeta</taxon>
    </lineage>
</organism>
<dbReference type="KEGG" id="ock:EXM22_15745"/>
<dbReference type="NCBIfam" id="NF037995">
    <property type="entry name" value="TRAP_S1"/>
    <property type="match status" value="1"/>
</dbReference>
<sequence length="348" mass="39689">MIEYYNRIQRNPMKIRMKKNILILLLLMLIGTTTLSALTIKMGSLFPEGSAWDVTLKKMAREWSDLTNGKVRMKIYPGGIAGEESDMIRKMRIGQLDAAVLTNVGMTDIVTDSLIFSLPFLVQDEEELDFVVKELLPRFDDQFREKGFEVLIWSKSGWINFFSNSQIMTPEDLLKTRMAVSPNNPEMMEAFKALGFKIIPLGMNDTLMGLQSGMIDTFYSIPMAAAAFQWFALAPNLNPIDVTPVIGGIVISERAWQRIPDEYHAELKASMASVQREFVNETDRLNQEALRIMKDNGLQVMSPGENMEEVWRSFFKDSYSALVGENKLISEETYNEMNQQLDSFRANK</sequence>
<dbReference type="PANTHER" id="PTHR33376:SF4">
    <property type="entry name" value="SIALIC ACID-BINDING PERIPLASMIC PROTEIN SIAP"/>
    <property type="match status" value="1"/>
</dbReference>
<dbReference type="OrthoDB" id="356895at2"/>